<evidence type="ECO:0000313" key="3">
    <source>
        <dbReference type="Proteomes" id="UP001215280"/>
    </source>
</evidence>
<dbReference type="Proteomes" id="UP001215280">
    <property type="component" value="Unassembled WGS sequence"/>
</dbReference>
<evidence type="ECO:0008006" key="4">
    <source>
        <dbReference type="Google" id="ProtNLM"/>
    </source>
</evidence>
<organism evidence="2 3">
    <name type="scientific">Mycena maculata</name>
    <dbReference type="NCBI Taxonomy" id="230809"/>
    <lineage>
        <taxon>Eukaryota</taxon>
        <taxon>Fungi</taxon>
        <taxon>Dikarya</taxon>
        <taxon>Basidiomycota</taxon>
        <taxon>Agaricomycotina</taxon>
        <taxon>Agaricomycetes</taxon>
        <taxon>Agaricomycetidae</taxon>
        <taxon>Agaricales</taxon>
        <taxon>Marasmiineae</taxon>
        <taxon>Mycenaceae</taxon>
        <taxon>Mycena</taxon>
    </lineage>
</organism>
<feature type="compositionally biased region" description="Low complexity" evidence="1">
    <location>
        <begin position="265"/>
        <end position="275"/>
    </location>
</feature>
<dbReference type="Pfam" id="PF18758">
    <property type="entry name" value="KDZ"/>
    <property type="match status" value="1"/>
</dbReference>
<gene>
    <name evidence="2" type="ORF">DFH07DRAFT_763508</name>
</gene>
<proteinExistence type="predicted"/>
<dbReference type="AlphaFoldDB" id="A0AAD7P2E7"/>
<dbReference type="EMBL" id="JARJLG010000001">
    <property type="protein sequence ID" value="KAJ7784892.1"/>
    <property type="molecule type" value="Genomic_DNA"/>
</dbReference>
<feature type="compositionally biased region" description="Basic residues" evidence="1">
    <location>
        <begin position="686"/>
        <end position="698"/>
    </location>
</feature>
<dbReference type="PANTHER" id="PTHR33096">
    <property type="entry name" value="CXC2 DOMAIN-CONTAINING PROTEIN"/>
    <property type="match status" value="1"/>
</dbReference>
<accession>A0AAD7P2E7</accession>
<feature type="region of interest" description="Disordered" evidence="1">
    <location>
        <begin position="231"/>
        <end position="295"/>
    </location>
</feature>
<evidence type="ECO:0000313" key="2">
    <source>
        <dbReference type="EMBL" id="KAJ7784892.1"/>
    </source>
</evidence>
<comment type="caution">
    <text evidence="2">The sequence shown here is derived from an EMBL/GenBank/DDBJ whole genome shotgun (WGS) entry which is preliminary data.</text>
</comment>
<protein>
    <recommendedName>
        <fullName evidence="4">CxC2-like cysteine cluster KDZ transposase-associated domain-containing protein</fullName>
    </recommendedName>
</protein>
<feature type="region of interest" description="Disordered" evidence="1">
    <location>
        <begin position="664"/>
        <end position="705"/>
    </location>
</feature>
<keyword evidence="3" id="KW-1185">Reference proteome</keyword>
<feature type="region of interest" description="Disordered" evidence="1">
    <location>
        <begin position="990"/>
        <end position="1013"/>
    </location>
</feature>
<name>A0AAD7P2E7_9AGAR</name>
<evidence type="ECO:0000256" key="1">
    <source>
        <dbReference type="SAM" id="MobiDB-lite"/>
    </source>
</evidence>
<reference evidence="2" key="1">
    <citation type="submission" date="2023-03" db="EMBL/GenBank/DDBJ databases">
        <title>Massive genome expansion in bonnet fungi (Mycena s.s.) driven by repeated elements and novel gene families across ecological guilds.</title>
        <authorList>
            <consortium name="Lawrence Berkeley National Laboratory"/>
            <person name="Harder C.B."/>
            <person name="Miyauchi S."/>
            <person name="Viragh M."/>
            <person name="Kuo A."/>
            <person name="Thoen E."/>
            <person name="Andreopoulos B."/>
            <person name="Lu D."/>
            <person name="Skrede I."/>
            <person name="Drula E."/>
            <person name="Henrissat B."/>
            <person name="Morin E."/>
            <person name="Kohler A."/>
            <person name="Barry K."/>
            <person name="LaButti K."/>
            <person name="Morin E."/>
            <person name="Salamov A."/>
            <person name="Lipzen A."/>
            <person name="Mereny Z."/>
            <person name="Hegedus B."/>
            <person name="Baldrian P."/>
            <person name="Stursova M."/>
            <person name="Weitz H."/>
            <person name="Taylor A."/>
            <person name="Grigoriev I.V."/>
            <person name="Nagy L.G."/>
            <person name="Martin F."/>
            <person name="Kauserud H."/>
        </authorList>
    </citation>
    <scope>NUCLEOTIDE SEQUENCE</scope>
    <source>
        <strain evidence="2">CBHHK188m</strain>
    </source>
</reference>
<dbReference type="PANTHER" id="PTHR33096:SF1">
    <property type="entry name" value="CXC1-LIKE CYSTEINE CLUSTER ASSOCIATED WITH KDZ TRANSPOSASES DOMAIN-CONTAINING PROTEIN"/>
    <property type="match status" value="1"/>
</dbReference>
<sequence>MLLIKVSKQEKRRARELSHWTPTMVEGPCNDHYLKKPKKGQEPVVHLANNRTLIRKLVPASTVSQFLQHQEVPALSDDLPASDDLGNYNFDLEDRFDVMTPLSPRKRVDSPTKRRHRATQITQWHTWQEDVIPALIPVFIRLCTPAAQQLLAAGLSPCAPRRPTLVVDVRVLDLVMKLFVWIAPNNMAWMGTLESFLQGLGFTLQHEVEQYFDQVLEQVCAEHWLHNELESSEVEDDLSPTTTQTNMRPVVAARGCSTRRSERGSPATSPTPATKTSKKHAREPTPEPVKSNPFKAPRLCARPSEYLRRRCPTCFGGLKHDPSVTYTCPLPFDAPKLMHHPRADVFVCIDACFTQKRNKGAPDPPKTHPGTHFVPEAVASKIEEYVDGVRKLKVAKRARKATVVEAEDKEDAGEDCYEHPQLLVPRSVLDGCEVSFTAADERREKASVKFYNDTALMVLLCRHDCVLWLVNMHSAGEKKFNVLLLLETLFQHLPLNIKVGLLYDIACQLERSVLKWGFLAQFLHRLAFAVAMFHAFGHDGACQLIYHPRKRVGFGFTNGEGCERFWHTIAHLIAHLRISSYHHRLYTLDMQAKHADEANLFKLAEWNYRQKLHSAAKHVAGQAVLRECGHSIKLLRKQWEDQVKAQTMPLARCSKTAGQKAVDAGTGIAGSAHYPERPTGGSGGRGVRRHPRGRRRVTRQVQKTKAQLKTKEFTLGVDGRNWLTNMQHSKYFHLRANAYALKRRLHDLLRTHKFEEDGVERTSRHQQESTAKNKLCIHTDQALQRREPKIVRTNREYNDLVTKITKEIRQGRAPRGSIAPDRILGKALFQLDVDDVIWQDIGLTEQEDTTIPLWLSSDTVCSGIKAMLEVDRVDEEDVFLAKEHAAMKLWFTEEWTIINATMRDADTEAEQYQFHLWWERLVRLCVTWQKHWPETMEEDVDWGPSQGELLACVIDSRTAGRGEDGYEARGEEDSDGEVEDYVALDALETADAYRDTYDEDGTDSKMESQYDSQ</sequence>
<dbReference type="InterPro" id="IPR040521">
    <property type="entry name" value="KDZ"/>
</dbReference>
<feature type="compositionally biased region" description="Basic and acidic residues" evidence="1">
    <location>
        <begin position="991"/>
        <end position="1013"/>
    </location>
</feature>